<sequence length="65" mass="6858">MTDDSLASRILAFARHCGEGDGAPGDTARLRGWLDAAGRPTDEGAALIEALESQDATRSVFRTLP</sequence>
<comment type="caution">
    <text evidence="1">The sequence shown here is derived from an EMBL/GenBank/DDBJ whole genome shotgun (WGS) entry which is preliminary data.</text>
</comment>
<gene>
    <name evidence="1" type="ORF">DRV85_17715</name>
</gene>
<organism evidence="1 2">
    <name type="scientific">Rhodosalinus halophilus</name>
    <dbReference type="NCBI Taxonomy" id="2259333"/>
    <lineage>
        <taxon>Bacteria</taxon>
        <taxon>Pseudomonadati</taxon>
        <taxon>Pseudomonadota</taxon>
        <taxon>Alphaproteobacteria</taxon>
        <taxon>Rhodobacterales</taxon>
        <taxon>Paracoccaceae</taxon>
        <taxon>Rhodosalinus</taxon>
    </lineage>
</organism>
<dbReference type="AlphaFoldDB" id="A0A365U4D9"/>
<protein>
    <submittedName>
        <fullName evidence="1">Uncharacterized protein</fullName>
    </submittedName>
</protein>
<dbReference type="EMBL" id="QNTQ01000026">
    <property type="protein sequence ID" value="RBI82865.1"/>
    <property type="molecule type" value="Genomic_DNA"/>
</dbReference>
<keyword evidence="2" id="KW-1185">Reference proteome</keyword>
<evidence type="ECO:0000313" key="2">
    <source>
        <dbReference type="Proteomes" id="UP000253370"/>
    </source>
</evidence>
<dbReference type="OrthoDB" id="7871601at2"/>
<proteinExistence type="predicted"/>
<accession>A0A365U4D9</accession>
<reference evidence="1 2" key="1">
    <citation type="submission" date="2018-07" db="EMBL/GenBank/DDBJ databases">
        <title>Rhodosalinus sp. strain E84T genomic sequence and assembly.</title>
        <authorList>
            <person name="Liu Z.-W."/>
            <person name="Lu D.-C."/>
        </authorList>
    </citation>
    <scope>NUCLEOTIDE SEQUENCE [LARGE SCALE GENOMIC DNA]</scope>
    <source>
        <strain evidence="1 2">E84</strain>
    </source>
</reference>
<evidence type="ECO:0000313" key="1">
    <source>
        <dbReference type="EMBL" id="RBI82865.1"/>
    </source>
</evidence>
<dbReference type="Proteomes" id="UP000253370">
    <property type="component" value="Unassembled WGS sequence"/>
</dbReference>
<name>A0A365U4D9_9RHOB</name>
<dbReference type="RefSeq" id="WP_113290804.1">
    <property type="nucleotide sequence ID" value="NZ_QNTQ01000026.1"/>
</dbReference>